<dbReference type="Proteomes" id="UP000307943">
    <property type="component" value="Unassembled WGS sequence"/>
</dbReference>
<sequence>MITKVNQVSLDDLEKINPSDITPVLIENKISDPKLDLLRNLIRRNDEIKIALVVDPAVVKMDGESANLEIVKKLGNVKYVSLLCFASEALESLTEL</sequence>
<evidence type="ECO:0000313" key="1">
    <source>
        <dbReference type="EMBL" id="TNJ65494.1"/>
    </source>
</evidence>
<name>A0A5C4T8T6_9BACL</name>
<gene>
    <name evidence="1" type="ORF">FE784_14840</name>
</gene>
<comment type="caution">
    <text evidence="1">The sequence shown here is derived from an EMBL/GenBank/DDBJ whole genome shotgun (WGS) entry which is preliminary data.</text>
</comment>
<dbReference type="AlphaFoldDB" id="A0A5C4T8T6"/>
<evidence type="ECO:0000313" key="2">
    <source>
        <dbReference type="Proteomes" id="UP000307943"/>
    </source>
</evidence>
<organism evidence="1 2">
    <name type="scientific">Paenibacillus hemerocallicola</name>
    <dbReference type="NCBI Taxonomy" id="1172614"/>
    <lineage>
        <taxon>Bacteria</taxon>
        <taxon>Bacillati</taxon>
        <taxon>Bacillota</taxon>
        <taxon>Bacilli</taxon>
        <taxon>Bacillales</taxon>
        <taxon>Paenibacillaceae</taxon>
        <taxon>Paenibacillus</taxon>
    </lineage>
</organism>
<dbReference type="EMBL" id="VDCQ01000018">
    <property type="protein sequence ID" value="TNJ65494.1"/>
    <property type="molecule type" value="Genomic_DNA"/>
</dbReference>
<proteinExistence type="predicted"/>
<dbReference type="RefSeq" id="WP_139602991.1">
    <property type="nucleotide sequence ID" value="NZ_VDCQ01000018.1"/>
</dbReference>
<reference evidence="1 2" key="1">
    <citation type="submission" date="2019-05" db="EMBL/GenBank/DDBJ databases">
        <title>We sequenced the genome of Paenibacillus hemerocallicola KCTC 33185 for further insight into its adaptation and study the phylogeny of Paenibacillus.</title>
        <authorList>
            <person name="Narsing Rao M.P."/>
        </authorList>
    </citation>
    <scope>NUCLEOTIDE SEQUENCE [LARGE SCALE GENOMIC DNA]</scope>
    <source>
        <strain evidence="1 2">KCTC 33185</strain>
    </source>
</reference>
<accession>A0A5C4T8T6</accession>
<protein>
    <submittedName>
        <fullName evidence="1">Uncharacterized protein</fullName>
    </submittedName>
</protein>
<keyword evidence="2" id="KW-1185">Reference proteome</keyword>